<dbReference type="EC" id="2.3.1.-" evidence="3"/>
<evidence type="ECO:0000313" key="4">
    <source>
        <dbReference type="Proteomes" id="UP001240171"/>
    </source>
</evidence>
<gene>
    <name evidence="3" type="ORF">Q5741_10530</name>
</gene>
<dbReference type="SUPFAM" id="SSF55729">
    <property type="entry name" value="Acyl-CoA N-acyltransferases (Nat)"/>
    <property type="match status" value="1"/>
</dbReference>
<reference evidence="3 4" key="1">
    <citation type="submission" date="2023-07" db="EMBL/GenBank/DDBJ databases">
        <title>Paenibacillus sp. JX-17 nov. isolated from soil.</title>
        <authorList>
            <person name="Wan Y."/>
            <person name="Liu B."/>
        </authorList>
    </citation>
    <scope>NUCLEOTIDE SEQUENCE [LARGE SCALE GENOMIC DNA]</scope>
    <source>
        <strain evidence="3 4">JX-17</strain>
    </source>
</reference>
<dbReference type="Pfam" id="PF14542">
    <property type="entry name" value="Acetyltransf_CG"/>
    <property type="match status" value="1"/>
</dbReference>
<comment type="caution">
    <text evidence="3">The sequence shown here is derived from an EMBL/GenBank/DDBJ whole genome shotgun (WGS) entry which is preliminary data.</text>
</comment>
<accession>A0ABT9CC69</accession>
<organism evidence="3 4">
    <name type="scientific">Paenibacillus lacisoli</name>
    <dbReference type="NCBI Taxonomy" id="3064525"/>
    <lineage>
        <taxon>Bacteria</taxon>
        <taxon>Bacillati</taxon>
        <taxon>Bacillota</taxon>
        <taxon>Bacilli</taxon>
        <taxon>Bacillales</taxon>
        <taxon>Paenibacillaceae</taxon>
        <taxon>Paenibacillus</taxon>
    </lineage>
</organism>
<dbReference type="Proteomes" id="UP001240171">
    <property type="component" value="Unassembled WGS sequence"/>
</dbReference>
<evidence type="ECO:0000313" key="3">
    <source>
        <dbReference type="EMBL" id="MDO7906861.1"/>
    </source>
</evidence>
<keyword evidence="3" id="KW-0012">Acyltransferase</keyword>
<name>A0ABT9CC69_9BACL</name>
<dbReference type="InterPro" id="IPR016181">
    <property type="entry name" value="Acyl_CoA_acyltransferase"/>
</dbReference>
<dbReference type="GO" id="GO:0016746">
    <property type="term" value="F:acyltransferase activity"/>
    <property type="evidence" value="ECO:0007669"/>
    <property type="project" value="UniProtKB-KW"/>
</dbReference>
<keyword evidence="3" id="KW-0808">Transferase</keyword>
<dbReference type="PANTHER" id="PTHR31435:SF10">
    <property type="entry name" value="BSR4717 PROTEIN"/>
    <property type="match status" value="1"/>
</dbReference>
<dbReference type="EMBL" id="JAUQTB010000004">
    <property type="protein sequence ID" value="MDO7906861.1"/>
    <property type="molecule type" value="Genomic_DNA"/>
</dbReference>
<dbReference type="PANTHER" id="PTHR31435">
    <property type="entry name" value="PROTEIN NATD1"/>
    <property type="match status" value="1"/>
</dbReference>
<feature type="domain" description="N-acetyltransferase" evidence="2">
    <location>
        <begin position="3"/>
        <end position="90"/>
    </location>
</feature>
<evidence type="ECO:0000259" key="2">
    <source>
        <dbReference type="PROSITE" id="PS51729"/>
    </source>
</evidence>
<proteinExistence type="predicted"/>
<evidence type="ECO:0000259" key="1">
    <source>
        <dbReference type="PROSITE" id="PS51186"/>
    </source>
</evidence>
<dbReference type="PROSITE" id="PS51186">
    <property type="entry name" value="GNAT"/>
    <property type="match status" value="1"/>
</dbReference>
<dbReference type="PROSITE" id="PS51729">
    <property type="entry name" value="GNAT_YJDJ"/>
    <property type="match status" value="1"/>
</dbReference>
<dbReference type="InterPro" id="IPR031165">
    <property type="entry name" value="GNAT_YJDJ"/>
</dbReference>
<dbReference type="RefSeq" id="WP_305024047.1">
    <property type="nucleotide sequence ID" value="NZ_JAUQTB010000004.1"/>
</dbReference>
<sequence length="92" mass="10719">MREIQQNSQGLVMVEDGQEVAEIGFQPVDDHTIMIDHTYVSEQKRGQKLGDELVKAVVEMARKDKKQIVPECSFALAQFKRHEEYQDVWQKE</sequence>
<feature type="domain" description="N-acetyltransferase" evidence="1">
    <location>
        <begin position="1"/>
        <end position="92"/>
    </location>
</feature>
<protein>
    <submittedName>
        <fullName evidence="3">GNAT family N-acetyltransferase</fullName>
        <ecNumber evidence="3">2.3.1.-</ecNumber>
    </submittedName>
</protein>
<dbReference type="Gene3D" id="3.40.630.30">
    <property type="match status" value="1"/>
</dbReference>
<dbReference type="InterPro" id="IPR045057">
    <property type="entry name" value="Gcn5-rel_NAT"/>
</dbReference>
<dbReference type="CDD" id="cd04301">
    <property type="entry name" value="NAT_SF"/>
    <property type="match status" value="1"/>
</dbReference>
<dbReference type="InterPro" id="IPR000182">
    <property type="entry name" value="GNAT_dom"/>
</dbReference>
<keyword evidence="4" id="KW-1185">Reference proteome</keyword>